<dbReference type="SUPFAM" id="SSF140931">
    <property type="entry name" value="Fic-like"/>
    <property type="match status" value="1"/>
</dbReference>
<dbReference type="InterPro" id="IPR036597">
    <property type="entry name" value="Fido-like_dom_sf"/>
</dbReference>
<keyword evidence="3" id="KW-1185">Reference proteome</keyword>
<gene>
    <name evidence="2" type="ORF">JoomaDRAFT_0883</name>
</gene>
<sequence>MAKEQILIYETENGQTQIDVTLKAETVWLTQTQMITLFDSSKANISEHIKHILSSSELEEAATVRKFRTVQKEGNREVTRSRLHYNLDMIISVGYRVNSKRGILFRQWATKILKEYLLQGFAINEKLLQERTQQLQELKNVVQLQEKVISEYPLNTDESAGLIKIIAQYSRALDLLDDYDHQRLSLPEQGSYEVYKITYEEARKAIDELGRQTKFEGLFGREKDDSFKGSLENIYQTFGGEDLYPTTEEKAAHLLYFVVKNHSFSDGNKRIAAYLFVWFLDRNNILFTKYGSKIIPDNALVALTLLIAESNPNEKDMMIKVIVNLISRTHIK</sequence>
<dbReference type="Pfam" id="PF13310">
    <property type="entry name" value="Virulence_RhuM"/>
    <property type="match status" value="1"/>
</dbReference>
<dbReference type="Gene3D" id="1.20.120.1870">
    <property type="entry name" value="Fic/DOC protein, Fido domain"/>
    <property type="match status" value="1"/>
</dbReference>
<reference evidence="2 3" key="1">
    <citation type="submission" date="2012-02" db="EMBL/GenBank/DDBJ databases">
        <title>Improved High-Quality Draft genome of Joostella marina DSM 19592.</title>
        <authorList>
            <consortium name="US DOE Joint Genome Institute (JGI-PGF)"/>
            <person name="Lucas S."/>
            <person name="Copeland A."/>
            <person name="Lapidus A."/>
            <person name="Bruce D."/>
            <person name="Goodwin L."/>
            <person name="Pitluck S."/>
            <person name="Peters L."/>
            <person name="Chertkov O."/>
            <person name="Ovchinnikova G."/>
            <person name="Kyrpides N."/>
            <person name="Mavromatis K."/>
            <person name="Detter J.C."/>
            <person name="Han C."/>
            <person name="Land M."/>
            <person name="Hauser L."/>
            <person name="Markowitz V."/>
            <person name="Cheng J.-F."/>
            <person name="Hugenholtz P."/>
            <person name="Woyke T."/>
            <person name="Wu D."/>
            <person name="Tindall B."/>
            <person name="Brambilla E."/>
            <person name="Klenk H.-P."/>
            <person name="Eisen J.A."/>
        </authorList>
    </citation>
    <scope>NUCLEOTIDE SEQUENCE [LARGE SCALE GENOMIC DNA]</scope>
    <source>
        <strain evidence="2 3">DSM 19592</strain>
    </source>
</reference>
<dbReference type="InterPro" id="IPR003812">
    <property type="entry name" value="Fido"/>
</dbReference>
<dbReference type="InterPro" id="IPR053737">
    <property type="entry name" value="Type_II_TA_Toxin"/>
</dbReference>
<dbReference type="Pfam" id="PF02661">
    <property type="entry name" value="Fic"/>
    <property type="match status" value="1"/>
</dbReference>
<dbReference type="RefSeq" id="WP_008610979.1">
    <property type="nucleotide sequence ID" value="NZ_JH651379.1"/>
</dbReference>
<dbReference type="HOGENOM" id="CLU_048266_1_0_10"/>
<dbReference type="InterPro" id="IPR011204">
    <property type="entry name" value="Virulence_RhuM-like"/>
</dbReference>
<accession>I3C2R7</accession>
<dbReference type="EMBL" id="JH651379">
    <property type="protein sequence ID" value="EIJ37910.1"/>
    <property type="molecule type" value="Genomic_DNA"/>
</dbReference>
<dbReference type="PANTHER" id="PTHR35810:SF1">
    <property type="entry name" value="CYTOPLASMIC PROTEIN"/>
    <property type="match status" value="1"/>
</dbReference>
<dbReference type="eggNOG" id="COG3654">
    <property type="taxonomic scope" value="Bacteria"/>
</dbReference>
<name>I3C2R7_9FLAO</name>
<dbReference type="Proteomes" id="UP000004690">
    <property type="component" value="Unassembled WGS sequence"/>
</dbReference>
<dbReference type="PANTHER" id="PTHR35810">
    <property type="entry name" value="CYTOPLASMIC PROTEIN-RELATED"/>
    <property type="match status" value="1"/>
</dbReference>
<dbReference type="PROSITE" id="PS51459">
    <property type="entry name" value="FIDO"/>
    <property type="match status" value="1"/>
</dbReference>
<feature type="domain" description="Fido" evidence="1">
    <location>
        <begin position="186"/>
        <end position="324"/>
    </location>
</feature>
<evidence type="ECO:0000259" key="1">
    <source>
        <dbReference type="PROSITE" id="PS51459"/>
    </source>
</evidence>
<dbReference type="eggNOG" id="COG3943">
    <property type="taxonomic scope" value="Bacteria"/>
</dbReference>
<evidence type="ECO:0000313" key="3">
    <source>
        <dbReference type="Proteomes" id="UP000004690"/>
    </source>
</evidence>
<dbReference type="OrthoDB" id="9802752at2"/>
<dbReference type="AlphaFoldDB" id="I3C2R7"/>
<dbReference type="STRING" id="926559.JoomaDRAFT_0883"/>
<proteinExistence type="predicted"/>
<organism evidence="2 3">
    <name type="scientific">Galbibacter orientalis DSM 19592</name>
    <dbReference type="NCBI Taxonomy" id="926559"/>
    <lineage>
        <taxon>Bacteria</taxon>
        <taxon>Pseudomonadati</taxon>
        <taxon>Bacteroidota</taxon>
        <taxon>Flavobacteriia</taxon>
        <taxon>Flavobacteriales</taxon>
        <taxon>Flavobacteriaceae</taxon>
        <taxon>Galbibacter</taxon>
    </lineage>
</organism>
<evidence type="ECO:0000313" key="2">
    <source>
        <dbReference type="EMBL" id="EIJ37910.1"/>
    </source>
</evidence>
<protein>
    <submittedName>
        <fullName evidence="2">Fic/DOC family protein</fullName>
    </submittedName>
</protein>